<reference evidence="2" key="1">
    <citation type="submission" date="2021-02" db="EMBL/GenBank/DDBJ databases">
        <authorList>
            <person name="Nowell W R."/>
        </authorList>
    </citation>
    <scope>NUCLEOTIDE SEQUENCE</scope>
    <source>
        <strain evidence="2">Ploen Becks lab</strain>
    </source>
</reference>
<accession>A0A814KEU3</accession>
<dbReference type="InterPro" id="IPR038765">
    <property type="entry name" value="Papain-like_cys_pep_sf"/>
</dbReference>
<organism evidence="2 3">
    <name type="scientific">Brachionus calyciflorus</name>
    <dbReference type="NCBI Taxonomy" id="104777"/>
    <lineage>
        <taxon>Eukaryota</taxon>
        <taxon>Metazoa</taxon>
        <taxon>Spiralia</taxon>
        <taxon>Gnathifera</taxon>
        <taxon>Rotifera</taxon>
        <taxon>Eurotatoria</taxon>
        <taxon>Monogononta</taxon>
        <taxon>Pseudotrocha</taxon>
        <taxon>Ploima</taxon>
        <taxon>Brachionidae</taxon>
        <taxon>Brachionus</taxon>
    </lineage>
</organism>
<evidence type="ECO:0000313" key="2">
    <source>
        <dbReference type="EMBL" id="CAF1050037.1"/>
    </source>
</evidence>
<evidence type="ECO:0000259" key="1">
    <source>
        <dbReference type="PROSITE" id="PS50235"/>
    </source>
</evidence>
<dbReference type="InterPro" id="IPR028889">
    <property type="entry name" value="USP"/>
</dbReference>
<dbReference type="InterPro" id="IPR050164">
    <property type="entry name" value="Peptidase_C19"/>
</dbReference>
<dbReference type="GO" id="GO:0005634">
    <property type="term" value="C:nucleus"/>
    <property type="evidence" value="ECO:0007669"/>
    <property type="project" value="TreeGrafter"/>
</dbReference>
<dbReference type="EMBL" id="CAJNOC010005354">
    <property type="protein sequence ID" value="CAF1050037.1"/>
    <property type="molecule type" value="Genomic_DNA"/>
</dbReference>
<dbReference type="GO" id="GO:0004843">
    <property type="term" value="F:cysteine-type deubiquitinase activity"/>
    <property type="evidence" value="ECO:0007669"/>
    <property type="project" value="InterPro"/>
</dbReference>
<name>A0A814KEU3_9BILA</name>
<proteinExistence type="predicted"/>
<comment type="caution">
    <text evidence="2">The sequence shown here is derived from an EMBL/GenBank/DDBJ whole genome shotgun (WGS) entry which is preliminary data.</text>
</comment>
<dbReference type="Proteomes" id="UP000663879">
    <property type="component" value="Unassembled WGS sequence"/>
</dbReference>
<dbReference type="SUPFAM" id="SSF54001">
    <property type="entry name" value="Cysteine proteinases"/>
    <property type="match status" value="1"/>
</dbReference>
<dbReference type="OrthoDB" id="5871015at2759"/>
<dbReference type="AlphaFoldDB" id="A0A814KEU3"/>
<dbReference type="Gene3D" id="3.90.70.10">
    <property type="entry name" value="Cysteine proteinases"/>
    <property type="match status" value="1"/>
</dbReference>
<dbReference type="InterPro" id="IPR001394">
    <property type="entry name" value="Peptidase_C19_UCH"/>
</dbReference>
<dbReference type="PROSITE" id="PS50235">
    <property type="entry name" value="USP_3"/>
    <property type="match status" value="1"/>
</dbReference>
<keyword evidence="3" id="KW-1185">Reference proteome</keyword>
<dbReference type="PANTHER" id="PTHR24006">
    <property type="entry name" value="UBIQUITIN CARBOXYL-TERMINAL HYDROLASE"/>
    <property type="match status" value="1"/>
</dbReference>
<dbReference type="CDD" id="cd02257">
    <property type="entry name" value="Peptidase_C19"/>
    <property type="match status" value="1"/>
</dbReference>
<gene>
    <name evidence="2" type="ORF">OXX778_LOCUS18781</name>
</gene>
<dbReference type="GO" id="GO:0005829">
    <property type="term" value="C:cytosol"/>
    <property type="evidence" value="ECO:0007669"/>
    <property type="project" value="TreeGrafter"/>
</dbReference>
<feature type="domain" description="USP" evidence="1">
    <location>
        <begin position="68"/>
        <end position="362"/>
    </location>
</feature>
<evidence type="ECO:0000313" key="3">
    <source>
        <dbReference type="Proteomes" id="UP000663879"/>
    </source>
</evidence>
<protein>
    <recommendedName>
        <fullName evidence="1">USP domain-containing protein</fullName>
    </recommendedName>
</protein>
<dbReference type="Pfam" id="PF00443">
    <property type="entry name" value="UCH"/>
    <property type="match status" value="1"/>
</dbReference>
<sequence>MDSVDNHQMCIDLGNQGDLVYQNHSPYYLEVNTTKPDQILNDNLLKNFGLLSEDQNEIKSIEIQLVNRGLKNLHNTCYINSIIQCLNVFSEYLNKLIEYKFETNDFMEFNNERFALLDSYCSLVYNGFNVNMDRRITIDSLTNDFINDFFCPFFENLGFIRKQQQDAHEFFNEFLNYNDRRIIEVELKKLGIEIENECQIANFDEHRFSLSKKFFSIDVHKIFICPRNDNHCIIKEELLKNLIELAIPFDTIEENLAKYFTDSVEKRCDECNSQENLQFMVQGFFENFEGYLIIQLKRFKFENNKFEKITKYVNISLSLNLTNFSSDSLFGKNETYLELAAISLHHGNSIQSGHYTSKLNLF</sequence>
<dbReference type="GO" id="GO:0016579">
    <property type="term" value="P:protein deubiquitination"/>
    <property type="evidence" value="ECO:0007669"/>
    <property type="project" value="InterPro"/>
</dbReference>